<feature type="compositionally biased region" description="Basic and acidic residues" evidence="1">
    <location>
        <begin position="617"/>
        <end position="639"/>
    </location>
</feature>
<evidence type="ECO:0000313" key="2">
    <source>
        <dbReference type="EMBL" id="CDU24670.1"/>
    </source>
</evidence>
<organism evidence="2">
    <name type="scientific">Sporisorium scitamineum</name>
    <dbReference type="NCBI Taxonomy" id="49012"/>
    <lineage>
        <taxon>Eukaryota</taxon>
        <taxon>Fungi</taxon>
        <taxon>Dikarya</taxon>
        <taxon>Basidiomycota</taxon>
        <taxon>Ustilaginomycotina</taxon>
        <taxon>Ustilaginomycetes</taxon>
        <taxon>Ustilaginales</taxon>
        <taxon>Ustilaginaceae</taxon>
        <taxon>Sporisorium</taxon>
    </lineage>
</organism>
<accession>A0A127ZEY1</accession>
<feature type="region of interest" description="Disordered" evidence="1">
    <location>
        <begin position="1"/>
        <end position="102"/>
    </location>
</feature>
<reference evidence="2" key="1">
    <citation type="submission" date="2014-06" db="EMBL/GenBank/DDBJ databases">
        <authorList>
            <person name="Ju J."/>
            <person name="Zhang J."/>
        </authorList>
    </citation>
    <scope>NUCLEOTIDE SEQUENCE</scope>
    <source>
        <strain evidence="2">SscI8</strain>
    </source>
</reference>
<feature type="compositionally biased region" description="Low complexity" evidence="1">
    <location>
        <begin position="191"/>
        <end position="212"/>
    </location>
</feature>
<feature type="compositionally biased region" description="Low complexity" evidence="1">
    <location>
        <begin position="256"/>
        <end position="279"/>
    </location>
</feature>
<feature type="compositionally biased region" description="Low complexity" evidence="1">
    <location>
        <begin position="126"/>
        <end position="180"/>
    </location>
</feature>
<feature type="compositionally biased region" description="Polar residues" evidence="1">
    <location>
        <begin position="594"/>
        <end position="603"/>
    </location>
</feature>
<proteinExistence type="predicted"/>
<feature type="compositionally biased region" description="Low complexity" evidence="1">
    <location>
        <begin position="8"/>
        <end position="19"/>
    </location>
</feature>
<dbReference type="OrthoDB" id="774557at2759"/>
<feature type="compositionally biased region" description="Low complexity" evidence="1">
    <location>
        <begin position="38"/>
        <end position="72"/>
    </location>
</feature>
<feature type="compositionally biased region" description="Polar residues" evidence="1">
    <location>
        <begin position="288"/>
        <end position="321"/>
    </location>
</feature>
<feature type="compositionally biased region" description="Polar residues" evidence="1">
    <location>
        <begin position="213"/>
        <end position="239"/>
    </location>
</feature>
<dbReference type="Pfam" id="PF01803">
    <property type="entry name" value="LIM_bind"/>
    <property type="match status" value="2"/>
</dbReference>
<feature type="compositionally biased region" description="Low complexity" evidence="1">
    <location>
        <begin position="728"/>
        <end position="755"/>
    </location>
</feature>
<feature type="compositionally biased region" description="Polar residues" evidence="1">
    <location>
        <begin position="338"/>
        <end position="351"/>
    </location>
</feature>
<feature type="region of interest" description="Disordered" evidence="1">
    <location>
        <begin position="718"/>
        <end position="818"/>
    </location>
</feature>
<feature type="compositionally biased region" description="Polar residues" evidence="1">
    <location>
        <begin position="805"/>
        <end position="818"/>
    </location>
</feature>
<dbReference type="InterPro" id="IPR029005">
    <property type="entry name" value="LIM-bd/SEUSS"/>
</dbReference>
<feature type="compositionally biased region" description="Polar residues" evidence="1">
    <location>
        <begin position="770"/>
        <end position="788"/>
    </location>
</feature>
<dbReference type="EMBL" id="LK056680">
    <property type="protein sequence ID" value="CDU24670.1"/>
    <property type="molecule type" value="Genomic_DNA"/>
</dbReference>
<dbReference type="PANTHER" id="PTHR10378">
    <property type="entry name" value="LIM DOMAIN-BINDING PROTEIN"/>
    <property type="match status" value="1"/>
</dbReference>
<feature type="region of interest" description="Disordered" evidence="1">
    <location>
        <begin position="126"/>
        <end position="359"/>
    </location>
</feature>
<gene>
    <name evidence="2" type="ORF">SPSC_04503</name>
</gene>
<evidence type="ECO:0000256" key="1">
    <source>
        <dbReference type="SAM" id="MobiDB-lite"/>
    </source>
</evidence>
<dbReference type="AlphaFoldDB" id="A0A127ZEY1"/>
<feature type="region of interest" description="Disordered" evidence="1">
    <location>
        <begin position="594"/>
        <end position="653"/>
    </location>
</feature>
<feature type="compositionally biased region" description="Low complexity" evidence="1">
    <location>
        <begin position="322"/>
        <end position="337"/>
    </location>
</feature>
<protein>
    <submittedName>
        <fullName evidence="2">Uncharacterized protein</fullName>
    </submittedName>
</protein>
<name>A0A127ZEY1_9BASI</name>
<sequence>MMPNNAFHMQQHMPQQQHPVPMPPQNAAYMMQPSVYAQHPAAHQHQSQPPTPQMHQQMQPNPHHQQQQQQQPVVYGGANMSNPNMASSAYHPTMQQHQAQMARIAQANQPHMVNGQQQRPPMPANLALAQQQQQQQQQQQHHLQLQQQQHHQHQQQQLHLLQQAQQQQAQQQQQQQQQQHMQAPPSQVNLHSHPQAQQSHQPQPSSAPPTHQLHSQSTPGPVLHNPSNSQPNTAHNSPLPNALAQRPPQPGPHRTPTPMQNSGSAASAPPAQVSSASSPRVNGPISIRQASVPLNQAAPSTPTHTRPPSAAPTPSLQPATAPQSSSITQPITTSPTSAQLPTNLAAPSSAVTPGANPAINGAMPSGLNAVDSMTGAPGPNPQLQSHFHSGSAVLRLLQYSEGLGAGNNRTDIDYWRSFVNEFFIPTGVFRLILWNATSREQKGFEVPTYVLPRYLLTNYVSGLRSSQLQLENPREYHTGWPPVNPLPPPPSSHKYLNSLPSPNVTHQVEVSKATFLSSFESGWQVQMTGLLRACFVPWAVPHPGEPAKMDVQLRLESLDFTVHAHTGYIPRVAIQKSKVEHPLPNSLVANILSTGDTNASSQNGSKRAQSRGGAAGGRKDEADDAKRDEDGEPVVKIEESSGSGDDDAKSQSGYTVSVERTFLPEFPVNEYGISLRAMRCLEITESVCQLRDLIDLSMRDKLGPIDSLRKFATQYREIQSGRRMSQTGGPAAADANGASQQQQQQQQPPRANNNATTPSQMPGRPPSAQGGPTENGTASNHASPSVANGVSGLKRKGKTAPSPSPKLSSTNNPAKRQR</sequence>